<name>A0ABS2A2W8_9ACTN</name>
<dbReference type="InterPro" id="IPR004304">
    <property type="entry name" value="FmdA_AmdA"/>
</dbReference>
<dbReference type="PANTHER" id="PTHR31891:SF1">
    <property type="entry name" value="FORMAMIDASE C869.04-RELATED"/>
    <property type="match status" value="1"/>
</dbReference>
<organism evidence="1 2">
    <name type="scientific">Paractinoplanes ovalisporus</name>
    <dbReference type="NCBI Taxonomy" id="2810368"/>
    <lineage>
        <taxon>Bacteria</taxon>
        <taxon>Bacillati</taxon>
        <taxon>Actinomycetota</taxon>
        <taxon>Actinomycetes</taxon>
        <taxon>Micromonosporales</taxon>
        <taxon>Micromonosporaceae</taxon>
        <taxon>Paractinoplanes</taxon>
    </lineage>
</organism>
<accession>A0ABS2A2W8</accession>
<gene>
    <name evidence="1" type="ORF">JIG36_01275</name>
</gene>
<evidence type="ECO:0000313" key="2">
    <source>
        <dbReference type="Proteomes" id="UP000632138"/>
    </source>
</evidence>
<protein>
    <submittedName>
        <fullName evidence="1">Acetamidase/formamidase family protein</fullName>
    </submittedName>
</protein>
<dbReference type="SUPFAM" id="SSF141130">
    <property type="entry name" value="Acetamidase/Formamidase-like"/>
    <property type="match status" value="1"/>
</dbReference>
<dbReference type="PANTHER" id="PTHR31891">
    <property type="entry name" value="FORMAMIDASE C869.04-RELATED"/>
    <property type="match status" value="1"/>
</dbReference>
<dbReference type="Gene3D" id="3.10.28.20">
    <property type="entry name" value="Acetamidase/Formamidase-like domains"/>
    <property type="match status" value="1"/>
</dbReference>
<proteinExistence type="predicted"/>
<dbReference type="EMBL" id="JAENHP010000001">
    <property type="protein sequence ID" value="MBM2614186.1"/>
    <property type="molecule type" value="Genomic_DNA"/>
</dbReference>
<comment type="caution">
    <text evidence="1">The sequence shown here is derived from an EMBL/GenBank/DDBJ whole genome shotgun (WGS) entry which is preliminary data.</text>
</comment>
<dbReference type="Pfam" id="PF03069">
    <property type="entry name" value="FmdA_AmdA"/>
    <property type="match status" value="1"/>
</dbReference>
<dbReference type="RefSeq" id="WP_203374099.1">
    <property type="nucleotide sequence ID" value="NZ_JAENHP010000001.1"/>
</dbReference>
<keyword evidence="2" id="KW-1185">Reference proteome</keyword>
<sequence>MTDVVSYRPSPEELSYTFGGREPVRRVEPGTVLDLYTEDCFGGRVRDVGDLPSVVCEFPYLNPVTGPFHVEGAEPGDTLAVHFVAIVPARDWAVSSTFPHFGALTGTHTTATLHPPLDELVWRYDVDVAAGVVRYHARRSGFSVELPLDPMHGTAGVAPAAFESRMTIVPDAHGGNMDTPELRAGVTAYFGVNVPGALFALGDGHCRQGDGEVCGTGVEAAMNTVVILDLIKGVSTPTPRFETDDALMSAGSARPLEDAYRMSQHDLVTWTAGLTGLDLLDAYQLISQAGEAPVGNVCDPNYTMLAKVAKEFLGGATAYGEIHDRLRATARAYRAEPDRGSR</sequence>
<evidence type="ECO:0000313" key="1">
    <source>
        <dbReference type="EMBL" id="MBM2614186.1"/>
    </source>
</evidence>
<dbReference type="Proteomes" id="UP000632138">
    <property type="component" value="Unassembled WGS sequence"/>
</dbReference>
<dbReference type="Gene3D" id="2.60.120.580">
    <property type="entry name" value="Acetamidase/Formamidase-like domains"/>
    <property type="match status" value="2"/>
</dbReference>
<reference evidence="1 2" key="1">
    <citation type="submission" date="2021-01" db="EMBL/GenBank/DDBJ databases">
        <title>Actinoplanes sp. nov. LDG1-06 isolated from lichen.</title>
        <authorList>
            <person name="Saeng-In P."/>
            <person name="Phongsopitanun W."/>
            <person name="Kanchanasin P."/>
            <person name="Yuki M."/>
            <person name="Kudo T."/>
            <person name="Ohkuma M."/>
            <person name="Tanasupawat S."/>
        </authorList>
    </citation>
    <scope>NUCLEOTIDE SEQUENCE [LARGE SCALE GENOMIC DNA]</scope>
    <source>
        <strain evidence="1 2">LDG1-06</strain>
    </source>
</reference>